<dbReference type="SUPFAM" id="SSF55846">
    <property type="entry name" value="N-acetylmuramoyl-L-alanine amidase-like"/>
    <property type="match status" value="1"/>
</dbReference>
<dbReference type="InterPro" id="IPR036366">
    <property type="entry name" value="PGBDSf"/>
</dbReference>
<gene>
    <name evidence="8" type="ORF">SAMN05192556_101368</name>
</gene>
<dbReference type="PANTHER" id="PTHR30417:SF1">
    <property type="entry name" value="N-ACETYLMURAMOYL-L-ALANINE AMIDASE AMID"/>
    <property type="match status" value="1"/>
</dbReference>
<reference evidence="9" key="1">
    <citation type="submission" date="2016-11" db="EMBL/GenBank/DDBJ databases">
        <authorList>
            <person name="Varghese N."/>
            <person name="Submissions S."/>
        </authorList>
    </citation>
    <scope>NUCLEOTIDE SEQUENCE [LARGE SCALE GENOMIC DNA]</scope>
    <source>
        <strain evidence="9">ALO Sharm</strain>
    </source>
</reference>
<evidence type="ECO:0000256" key="2">
    <source>
        <dbReference type="ARBA" id="ARBA00007553"/>
    </source>
</evidence>
<comment type="similarity">
    <text evidence="2">Belongs to the N-acetylmuramoyl-L-alanine amidase 2 family.</text>
</comment>
<dbReference type="PROSITE" id="PS51257">
    <property type="entry name" value="PROKAR_LIPOPROTEIN"/>
    <property type="match status" value="1"/>
</dbReference>
<dbReference type="CDD" id="cd06583">
    <property type="entry name" value="PGRP"/>
    <property type="match status" value="1"/>
</dbReference>
<accession>A0A1M6NDI6</accession>
<dbReference type="EC" id="3.5.1.28" evidence="3"/>
<dbReference type="GO" id="GO:0071555">
    <property type="term" value="P:cell wall organization"/>
    <property type="evidence" value="ECO:0007669"/>
    <property type="project" value="UniProtKB-KW"/>
</dbReference>
<dbReference type="InterPro" id="IPR002477">
    <property type="entry name" value="Peptidoglycan-bd-like"/>
</dbReference>
<sequence length="308" mass="34242">MMTRSLLLTLLPGALLLSALLAGCSHGGSVPRDGYRIDHGHSSSAHDSRVRHLILHYTDEDEATSLSILTGPRVSSHYLLPVPPAQGEPRVYQLVDESRRAWHAGASAWRDQRGLNATSIGIEIVNDGPELSGDSLRHALEAREAGQLRWAPYPDTQIETLIYLMRDIIERHDIAPEDILGHADIAPERKIDPGPAFPWQRLHEAGIGAWPDADRVAHYRRRFAERPPDLATLQAALAEWGYALAPSGRLDERTRAVLRAFQMHFRPSDYRGLPDAESAARLWALLAQYRPEALARLDTPTQANDITP</sequence>
<dbReference type="FunFam" id="3.40.80.10:FF:000003">
    <property type="entry name" value="N-acetylmuramoyl-L-alanine amidase"/>
    <property type="match status" value="1"/>
</dbReference>
<evidence type="ECO:0000256" key="1">
    <source>
        <dbReference type="ARBA" id="ARBA00001561"/>
    </source>
</evidence>
<organism evidence="8 9">
    <name type="scientific">Halomonas caseinilytica</name>
    <dbReference type="NCBI Taxonomy" id="438744"/>
    <lineage>
        <taxon>Bacteria</taxon>
        <taxon>Pseudomonadati</taxon>
        <taxon>Pseudomonadota</taxon>
        <taxon>Gammaproteobacteria</taxon>
        <taxon>Oceanospirillales</taxon>
        <taxon>Halomonadaceae</taxon>
        <taxon>Halomonas</taxon>
    </lineage>
</organism>
<dbReference type="InterPro" id="IPR036505">
    <property type="entry name" value="Amidase/PGRP_sf"/>
</dbReference>
<dbReference type="GO" id="GO:0019867">
    <property type="term" value="C:outer membrane"/>
    <property type="evidence" value="ECO:0007669"/>
    <property type="project" value="TreeGrafter"/>
</dbReference>
<dbReference type="GO" id="GO:0008745">
    <property type="term" value="F:N-acetylmuramoyl-L-alanine amidase activity"/>
    <property type="evidence" value="ECO:0007669"/>
    <property type="project" value="UniProtKB-EC"/>
</dbReference>
<dbReference type="InterPro" id="IPR002502">
    <property type="entry name" value="Amidase_domain"/>
</dbReference>
<dbReference type="InterPro" id="IPR036365">
    <property type="entry name" value="PGBD-like_sf"/>
</dbReference>
<dbReference type="Proteomes" id="UP000184248">
    <property type="component" value="Unassembled WGS sequence"/>
</dbReference>
<keyword evidence="9" id="KW-1185">Reference proteome</keyword>
<dbReference type="InterPro" id="IPR051206">
    <property type="entry name" value="NAMLAA_amidase_2"/>
</dbReference>
<keyword evidence="6" id="KW-0732">Signal</keyword>
<dbReference type="EMBL" id="FRAL01000001">
    <property type="protein sequence ID" value="SHJ93767.1"/>
    <property type="molecule type" value="Genomic_DNA"/>
</dbReference>
<comment type="catalytic activity">
    <reaction evidence="1">
        <text>Hydrolyzes the link between N-acetylmuramoyl residues and L-amino acid residues in certain cell-wall glycopeptides.</text>
        <dbReference type="EC" id="3.5.1.28"/>
    </reaction>
</comment>
<keyword evidence="4" id="KW-0378">Hydrolase</keyword>
<keyword evidence="5" id="KW-0961">Cell wall biogenesis/degradation</keyword>
<dbReference type="Gene3D" id="3.40.80.10">
    <property type="entry name" value="Peptidoglycan recognition protein-like"/>
    <property type="match status" value="1"/>
</dbReference>
<dbReference type="AlphaFoldDB" id="A0A1M6NDI6"/>
<evidence type="ECO:0000256" key="5">
    <source>
        <dbReference type="ARBA" id="ARBA00023316"/>
    </source>
</evidence>
<dbReference type="SUPFAM" id="SSF47090">
    <property type="entry name" value="PGBD-like"/>
    <property type="match status" value="1"/>
</dbReference>
<feature type="chain" id="PRO_5009919723" description="N-acetylmuramoyl-L-alanine amidase" evidence="6">
    <location>
        <begin position="28"/>
        <end position="308"/>
    </location>
</feature>
<dbReference type="Gene3D" id="1.10.101.10">
    <property type="entry name" value="PGBD-like superfamily/PGBD"/>
    <property type="match status" value="1"/>
</dbReference>
<evidence type="ECO:0000256" key="3">
    <source>
        <dbReference type="ARBA" id="ARBA00011901"/>
    </source>
</evidence>
<evidence type="ECO:0000313" key="9">
    <source>
        <dbReference type="Proteomes" id="UP000184248"/>
    </source>
</evidence>
<dbReference type="RefSeq" id="WP_064698205.1">
    <property type="nucleotide sequence ID" value="NZ_BDEO01000001.1"/>
</dbReference>
<feature type="signal peptide" evidence="6">
    <location>
        <begin position="1"/>
        <end position="27"/>
    </location>
</feature>
<dbReference type="SMART" id="SM00644">
    <property type="entry name" value="Ami_2"/>
    <property type="match status" value="1"/>
</dbReference>
<proteinExistence type="inferred from homology"/>
<name>A0A1M6NDI6_9GAMM</name>
<dbReference type="GO" id="GO:0009254">
    <property type="term" value="P:peptidoglycan turnover"/>
    <property type="evidence" value="ECO:0007669"/>
    <property type="project" value="TreeGrafter"/>
</dbReference>
<dbReference type="Pfam" id="PF01510">
    <property type="entry name" value="Amidase_2"/>
    <property type="match status" value="1"/>
</dbReference>
<evidence type="ECO:0000256" key="6">
    <source>
        <dbReference type="SAM" id="SignalP"/>
    </source>
</evidence>
<evidence type="ECO:0000313" key="8">
    <source>
        <dbReference type="EMBL" id="SHJ93767.1"/>
    </source>
</evidence>
<dbReference type="PANTHER" id="PTHR30417">
    <property type="entry name" value="N-ACETYLMURAMOYL-L-ALANINE AMIDASE AMID"/>
    <property type="match status" value="1"/>
</dbReference>
<feature type="domain" description="N-acetylmuramoyl-L-alanine amidase" evidence="7">
    <location>
        <begin position="39"/>
        <end position="194"/>
    </location>
</feature>
<protein>
    <recommendedName>
        <fullName evidence="3">N-acetylmuramoyl-L-alanine amidase</fullName>
        <ecNumber evidence="3">3.5.1.28</ecNumber>
    </recommendedName>
</protein>
<evidence type="ECO:0000256" key="4">
    <source>
        <dbReference type="ARBA" id="ARBA00022801"/>
    </source>
</evidence>
<dbReference type="GO" id="GO:0009253">
    <property type="term" value="P:peptidoglycan catabolic process"/>
    <property type="evidence" value="ECO:0007669"/>
    <property type="project" value="InterPro"/>
</dbReference>
<evidence type="ECO:0000259" key="7">
    <source>
        <dbReference type="SMART" id="SM00644"/>
    </source>
</evidence>
<dbReference type="Pfam" id="PF01471">
    <property type="entry name" value="PG_binding_1"/>
    <property type="match status" value="1"/>
</dbReference>